<dbReference type="AlphaFoldDB" id="A0A1D2YV86"/>
<accession>A0A1D2YV86</accession>
<organism evidence="1 2">
    <name type="scientific">Vulcanibacillus modesticaldus</name>
    <dbReference type="NCBI Taxonomy" id="337097"/>
    <lineage>
        <taxon>Bacteria</taxon>
        <taxon>Bacillati</taxon>
        <taxon>Bacillota</taxon>
        <taxon>Bacilli</taxon>
        <taxon>Bacillales</taxon>
        <taxon>Bacillaceae</taxon>
        <taxon>Vulcanibacillus</taxon>
    </lineage>
</organism>
<dbReference type="RefSeq" id="WP_069656574.1">
    <property type="nucleotide sequence ID" value="NZ_MIJF01000019.1"/>
</dbReference>
<evidence type="ECO:0008006" key="3">
    <source>
        <dbReference type="Google" id="ProtNLM"/>
    </source>
</evidence>
<evidence type="ECO:0000313" key="1">
    <source>
        <dbReference type="EMBL" id="OEF99581.1"/>
    </source>
</evidence>
<reference evidence="1 2" key="1">
    <citation type="submission" date="2016-09" db="EMBL/GenBank/DDBJ databases">
        <title>Draft genome sequence for the type strain of Vulcanibacillus modesticaldus BR, a strictly anaerobic, moderately thermophilic, and nitrate-reducing bacterium from deep sea-hydrothermal vents of the Mid-Atlantic Ridge.</title>
        <authorList>
            <person name="Abin C.A."/>
            <person name="Hollibaugh J.T."/>
        </authorList>
    </citation>
    <scope>NUCLEOTIDE SEQUENCE [LARGE SCALE GENOMIC DNA]</scope>
    <source>
        <strain evidence="1 2">BR</strain>
    </source>
</reference>
<protein>
    <recommendedName>
        <fullName evidence="3">Pre-toxin TG domain-containing protein</fullName>
    </recommendedName>
</protein>
<proteinExistence type="predicted"/>
<keyword evidence="2" id="KW-1185">Reference proteome</keyword>
<dbReference type="Proteomes" id="UP000243739">
    <property type="component" value="Unassembled WGS sequence"/>
</dbReference>
<comment type="caution">
    <text evidence="1">The sequence shown here is derived from an EMBL/GenBank/DDBJ whole genome shotgun (WGS) entry which is preliminary data.</text>
</comment>
<name>A0A1D2YV86_9BACI</name>
<sequence length="334" mass="36319">MRAAGIKESEIMQPTRPFDKGMYDGYIGDNSGSAGVFSGNITKHIKIAQLADLEQENNDEIRDENNIETKSAITERKEINGKDEANLISISENFLLGILDAAKETAKGIWYVLKHPIETAKGVALLYKASKPGTKENILLTLILKEAVLKAWDDFTEGNADVKARMAGRLVGEIIIGIVGTKGTTASIEILKESTKTGKFAILLGRIGKKTTTADDVVKALNGMGTLIDDKVTIIKQVELPSWIKSAFKDGKYTTVLTNEDILVYRVFGGKADAGGAFATTQPSENRIQSKISLALLQEWGNSRMYEAVIKIPKKTILNIGKASEQTTKTGKVL</sequence>
<evidence type="ECO:0000313" key="2">
    <source>
        <dbReference type="Proteomes" id="UP000243739"/>
    </source>
</evidence>
<dbReference type="OrthoDB" id="3261089at2"/>
<dbReference type="EMBL" id="MIJF01000019">
    <property type="protein sequence ID" value="OEF99581.1"/>
    <property type="molecule type" value="Genomic_DNA"/>
</dbReference>
<gene>
    <name evidence="1" type="ORF">BHF71_08525</name>
</gene>